<dbReference type="GO" id="GO:0006355">
    <property type="term" value="P:regulation of DNA-templated transcription"/>
    <property type="evidence" value="ECO:0007669"/>
    <property type="project" value="InterPro"/>
</dbReference>
<sequence>MSSLTLKNLPDQLLEQLRVRARAQRRSLNSEAMLLLEQAMSNDSCASPAQAGAAEQEAQLAAWARLSGRWPGGDAALTAMAAEVEASRTLGREFDL</sequence>
<dbReference type="RefSeq" id="WP_009148236.1">
    <property type="nucleotide sequence ID" value="NZ_CP121471.1"/>
</dbReference>
<keyword evidence="3" id="KW-1185">Reference proteome</keyword>
<dbReference type="Proteomes" id="UP000002964">
    <property type="component" value="Unassembled WGS sequence"/>
</dbReference>
<dbReference type="HOGENOM" id="CLU_2358799_0_0_6"/>
<reference evidence="3" key="1">
    <citation type="submission" date="2011-06" db="EMBL/GenBank/DDBJ databases">
        <authorList>
            <consortium name="US DOE Joint Genome Institute (JGI-PGF)"/>
            <person name="Lucas S."/>
            <person name="Han J."/>
            <person name="Lapidus A."/>
            <person name="Cheng J.-F."/>
            <person name="Goodwin L."/>
            <person name="Pitluck S."/>
            <person name="Peters L."/>
            <person name="Land M.L."/>
            <person name="Hauser L."/>
            <person name="Vogl K."/>
            <person name="Liu Z."/>
            <person name="Overmann J."/>
            <person name="Frigaard N.-U."/>
            <person name="Bryant D.A."/>
            <person name="Woyke T.J."/>
        </authorList>
    </citation>
    <scope>NUCLEOTIDE SEQUENCE [LARGE SCALE GENOMIC DNA]</scope>
    <source>
        <strain evidence="3">970</strain>
    </source>
</reference>
<dbReference type="InterPro" id="IPR013321">
    <property type="entry name" value="Arc_rbn_hlx_hlx"/>
</dbReference>
<accession>H8Z2R5</accession>
<dbReference type="Pfam" id="PF22513">
    <property type="entry name" value="FitA-like_RHH"/>
    <property type="match status" value="1"/>
</dbReference>
<feature type="domain" description="Antitoxin FitA-like ribbon-helix-helix" evidence="1">
    <location>
        <begin position="3"/>
        <end position="39"/>
    </location>
</feature>
<organism evidence="2 3">
    <name type="scientific">Thiorhodovibrio frisius</name>
    <dbReference type="NCBI Taxonomy" id="631362"/>
    <lineage>
        <taxon>Bacteria</taxon>
        <taxon>Pseudomonadati</taxon>
        <taxon>Pseudomonadota</taxon>
        <taxon>Gammaproteobacteria</taxon>
        <taxon>Chromatiales</taxon>
        <taxon>Chromatiaceae</taxon>
        <taxon>Thiorhodovibrio</taxon>
    </lineage>
</organism>
<dbReference type="STRING" id="631362.Thi970DRAFT_01870"/>
<proteinExistence type="predicted"/>
<dbReference type="InterPro" id="IPR053853">
    <property type="entry name" value="FitA-like_RHH"/>
</dbReference>
<dbReference type="AlphaFoldDB" id="H8Z2R5"/>
<evidence type="ECO:0000313" key="2">
    <source>
        <dbReference type="EMBL" id="EIC21651.1"/>
    </source>
</evidence>
<dbReference type="SUPFAM" id="SSF47598">
    <property type="entry name" value="Ribbon-helix-helix"/>
    <property type="match status" value="1"/>
</dbReference>
<dbReference type="EMBL" id="JH603169">
    <property type="protein sequence ID" value="EIC21651.1"/>
    <property type="molecule type" value="Genomic_DNA"/>
</dbReference>
<dbReference type="InterPro" id="IPR010985">
    <property type="entry name" value="Ribbon_hlx_hlx"/>
</dbReference>
<protein>
    <submittedName>
        <fullName evidence="2">Arc-like DNA binding domain protein</fullName>
    </submittedName>
</protein>
<evidence type="ECO:0000259" key="1">
    <source>
        <dbReference type="Pfam" id="PF22513"/>
    </source>
</evidence>
<dbReference type="Gene3D" id="1.10.1220.10">
    <property type="entry name" value="Met repressor-like"/>
    <property type="match status" value="1"/>
</dbReference>
<evidence type="ECO:0000313" key="3">
    <source>
        <dbReference type="Proteomes" id="UP000002964"/>
    </source>
</evidence>
<reference evidence="2 3" key="2">
    <citation type="submission" date="2011-11" db="EMBL/GenBank/DDBJ databases">
        <authorList>
            <consortium name="US DOE Joint Genome Institute"/>
            <person name="Lucas S."/>
            <person name="Han J."/>
            <person name="Lapidus A."/>
            <person name="Cheng J.-F."/>
            <person name="Goodwin L."/>
            <person name="Pitluck S."/>
            <person name="Peters L."/>
            <person name="Ovchinnikova G."/>
            <person name="Zhang X."/>
            <person name="Detter J.C."/>
            <person name="Han C."/>
            <person name="Tapia R."/>
            <person name="Land M."/>
            <person name="Hauser L."/>
            <person name="Kyrpides N."/>
            <person name="Ivanova N."/>
            <person name="Pagani I."/>
            <person name="Vogl K."/>
            <person name="Liu Z."/>
            <person name="Overmann J."/>
            <person name="Frigaard N.-U."/>
            <person name="Bryant D."/>
            <person name="Woyke T."/>
        </authorList>
    </citation>
    <scope>NUCLEOTIDE SEQUENCE [LARGE SCALE GENOMIC DNA]</scope>
    <source>
        <strain evidence="2 3">970</strain>
    </source>
</reference>
<gene>
    <name evidence="2" type="ORF">Thi970DRAFT_01870</name>
</gene>
<name>H8Z2R5_9GAMM</name>